<dbReference type="Proteomes" id="UP001164250">
    <property type="component" value="Chromosome 8"/>
</dbReference>
<dbReference type="EMBL" id="CM047904">
    <property type="protein sequence ID" value="KAJ0090785.1"/>
    <property type="molecule type" value="Genomic_DNA"/>
</dbReference>
<keyword evidence="2" id="KW-1185">Reference proteome</keyword>
<reference evidence="2" key="1">
    <citation type="journal article" date="2023" name="G3 (Bethesda)">
        <title>Genome assembly and association tests identify interacting loci associated with vigor, precocity, and sex in interspecific pistachio rootstocks.</title>
        <authorList>
            <person name="Palmer W."/>
            <person name="Jacygrad E."/>
            <person name="Sagayaradj S."/>
            <person name="Cavanaugh K."/>
            <person name="Han R."/>
            <person name="Bertier L."/>
            <person name="Beede B."/>
            <person name="Kafkas S."/>
            <person name="Golino D."/>
            <person name="Preece J."/>
            <person name="Michelmore R."/>
        </authorList>
    </citation>
    <scope>NUCLEOTIDE SEQUENCE [LARGE SCALE GENOMIC DNA]</scope>
</reference>
<sequence length="581" mass="64794">MVEFAEVENLEFKWGKKRGIGGKKKDVRFYESFTYDGVEYALYDCVYMYKEGEPEPYIGKVIKIWENADKTKRIKVLWFFRPCEISNFLGNDQIPENELFLACGEGVGLANVNPLEAIAGKCKVVCISKDDRNPQPSAGELQMSDFIFYRTFDVGHRKILDTIDEMIAGIQGTCHSLFIFNRLDSQKSSGDLKLDSEKKDVAVASEEVVISAEQRVPEKHVTEEAEGNSIDTLANENVNASLVKQKSSLVEKPTSSVDLEPGERDKMKIKEDASLLNAALVKQKPSLGKKAASSVGIDCSEVANATNKPENISNYKTGLISKFEESADPKVSLAGQRSSLGEKVASGVGVQIGKTTRTDDTRESDKTSTKFEKKETKSGRISEIEFKQKVNSTKDPSELDYRPSKKMKLDGSVKIFDDKYKNGAQKLRFDFDGTDAKDMVPATTNEDKSKLKLATAKAYGGIEKGPSNKPKGDAKILKPTSGNLTKASSMQPSNVGNKRDDQAWEVTRRPNLDRSKWFKELPWEEKMRRAHDQGTLVLLENLDPSYTSTEVEDIIWHAFKENCSAKMVPQLFFSSPHSGME</sequence>
<gene>
    <name evidence="1" type="ORF">Patl1_12866</name>
</gene>
<name>A0ACC1AVR6_9ROSI</name>
<accession>A0ACC1AVR6</accession>
<protein>
    <submittedName>
        <fullName evidence="1">Uncharacterized protein</fullName>
    </submittedName>
</protein>
<evidence type="ECO:0000313" key="1">
    <source>
        <dbReference type="EMBL" id="KAJ0090785.1"/>
    </source>
</evidence>
<evidence type="ECO:0000313" key="2">
    <source>
        <dbReference type="Proteomes" id="UP001164250"/>
    </source>
</evidence>
<organism evidence="1 2">
    <name type="scientific">Pistacia atlantica</name>
    <dbReference type="NCBI Taxonomy" id="434234"/>
    <lineage>
        <taxon>Eukaryota</taxon>
        <taxon>Viridiplantae</taxon>
        <taxon>Streptophyta</taxon>
        <taxon>Embryophyta</taxon>
        <taxon>Tracheophyta</taxon>
        <taxon>Spermatophyta</taxon>
        <taxon>Magnoliopsida</taxon>
        <taxon>eudicotyledons</taxon>
        <taxon>Gunneridae</taxon>
        <taxon>Pentapetalae</taxon>
        <taxon>rosids</taxon>
        <taxon>malvids</taxon>
        <taxon>Sapindales</taxon>
        <taxon>Anacardiaceae</taxon>
        <taxon>Pistacia</taxon>
    </lineage>
</organism>
<comment type="caution">
    <text evidence="1">The sequence shown here is derived from an EMBL/GenBank/DDBJ whole genome shotgun (WGS) entry which is preliminary data.</text>
</comment>
<proteinExistence type="predicted"/>